<dbReference type="InterPro" id="IPR036388">
    <property type="entry name" value="WH-like_DNA-bd_sf"/>
</dbReference>
<evidence type="ECO:0000256" key="2">
    <source>
        <dbReference type="ARBA" id="ARBA00022679"/>
    </source>
</evidence>
<dbReference type="AlphaFoldDB" id="A0A6A6CR57"/>
<evidence type="ECO:0000313" key="6">
    <source>
        <dbReference type="Proteomes" id="UP000799537"/>
    </source>
</evidence>
<dbReference type="InterPro" id="IPR036390">
    <property type="entry name" value="WH_DNA-bd_sf"/>
</dbReference>
<reference evidence="5" key="1">
    <citation type="journal article" date="2020" name="Stud. Mycol.">
        <title>101 Dothideomycetes genomes: a test case for predicting lifestyles and emergence of pathogens.</title>
        <authorList>
            <person name="Haridas S."/>
            <person name="Albert R."/>
            <person name="Binder M."/>
            <person name="Bloem J."/>
            <person name="Labutti K."/>
            <person name="Salamov A."/>
            <person name="Andreopoulos B."/>
            <person name="Baker S."/>
            <person name="Barry K."/>
            <person name="Bills G."/>
            <person name="Bluhm B."/>
            <person name="Cannon C."/>
            <person name="Castanera R."/>
            <person name="Culley D."/>
            <person name="Daum C."/>
            <person name="Ezra D."/>
            <person name="Gonzalez J."/>
            <person name="Henrissat B."/>
            <person name="Kuo A."/>
            <person name="Liang C."/>
            <person name="Lipzen A."/>
            <person name="Lutzoni F."/>
            <person name="Magnuson J."/>
            <person name="Mondo S."/>
            <person name="Nolan M."/>
            <person name="Ohm R."/>
            <person name="Pangilinan J."/>
            <person name="Park H.-J."/>
            <person name="Ramirez L."/>
            <person name="Alfaro M."/>
            <person name="Sun H."/>
            <person name="Tritt A."/>
            <person name="Yoshinaga Y."/>
            <person name="Zwiers L.-H."/>
            <person name="Turgeon B."/>
            <person name="Goodwin S."/>
            <person name="Spatafora J."/>
            <person name="Crous P."/>
            <person name="Grigoriev I."/>
        </authorList>
    </citation>
    <scope>NUCLEOTIDE SEQUENCE</scope>
    <source>
        <strain evidence="5">ATCC 36951</strain>
    </source>
</reference>
<sequence length="424" mass="47278">MANTSHLIELASTIQSQVTEFHKLLAASGQPDPSLELNAPSPDFAAAGVQAQDVRSKLLDQIDELHDLLLTPMEMLLGTTPTDLVSRHTLDRFQIYQKIPVGETRTYTQLAEATGLPLTVIRRLIRHAMTQRIFTEPTPGIVAHTPASKLLTEDVSARDYWGTMSEIVFPAASQTANALSKWPEESGLQTKETSGFYLAKGKTVYQLLEDEPETHKRYDSAMSANRNNMLFSVDHIARGFGWQPFGNGTIVDIAGGIGTVSRSLAKHFPDLNFIVQDRPEVLAVAPAIEDESSKARITFMEHDMFTPQPVKDADVYFFRRVFMEWDDDKAVQILRNLTHGMTPGKSRVVIADFYVPEPGEAPLWIERKFRNSDMLTLVLSNGGSRDREAWIKLFAKAGSGFVVKSVKPLKNSDMMITEALWQGE</sequence>
<evidence type="ECO:0000259" key="4">
    <source>
        <dbReference type="Pfam" id="PF00891"/>
    </source>
</evidence>
<dbReference type="Gene3D" id="1.10.10.10">
    <property type="entry name" value="Winged helix-like DNA-binding domain superfamily/Winged helix DNA-binding domain"/>
    <property type="match status" value="1"/>
</dbReference>
<evidence type="ECO:0000256" key="1">
    <source>
        <dbReference type="ARBA" id="ARBA00022603"/>
    </source>
</evidence>
<keyword evidence="6" id="KW-1185">Reference proteome</keyword>
<dbReference type="InterPro" id="IPR016461">
    <property type="entry name" value="COMT-like"/>
</dbReference>
<dbReference type="RefSeq" id="XP_033670656.1">
    <property type="nucleotide sequence ID" value="XM_033805262.1"/>
</dbReference>
<keyword evidence="3" id="KW-0949">S-adenosyl-L-methionine</keyword>
<protein>
    <recommendedName>
        <fullName evidence="4">O-methyltransferase C-terminal domain-containing protein</fullName>
    </recommendedName>
</protein>
<dbReference type="Pfam" id="PF00891">
    <property type="entry name" value="Methyltransf_2"/>
    <property type="match status" value="1"/>
</dbReference>
<dbReference type="SUPFAM" id="SSF46785">
    <property type="entry name" value="Winged helix' DNA-binding domain"/>
    <property type="match status" value="1"/>
</dbReference>
<evidence type="ECO:0000256" key="3">
    <source>
        <dbReference type="ARBA" id="ARBA00022691"/>
    </source>
</evidence>
<dbReference type="InterPro" id="IPR029063">
    <property type="entry name" value="SAM-dependent_MTases_sf"/>
</dbReference>
<dbReference type="Proteomes" id="UP000799537">
    <property type="component" value="Unassembled WGS sequence"/>
</dbReference>
<dbReference type="InterPro" id="IPR001077">
    <property type="entry name" value="COMT_C"/>
</dbReference>
<accession>A0A6A6CR57</accession>
<dbReference type="PANTHER" id="PTHR43712:SF12">
    <property type="entry name" value="STERIGMATOCYSTIN 8-O-METHYLTRANSFERASE"/>
    <property type="match status" value="1"/>
</dbReference>
<dbReference type="OrthoDB" id="1606438at2759"/>
<organism evidence="5 6">
    <name type="scientific">Zasmidium cellare ATCC 36951</name>
    <dbReference type="NCBI Taxonomy" id="1080233"/>
    <lineage>
        <taxon>Eukaryota</taxon>
        <taxon>Fungi</taxon>
        <taxon>Dikarya</taxon>
        <taxon>Ascomycota</taxon>
        <taxon>Pezizomycotina</taxon>
        <taxon>Dothideomycetes</taxon>
        <taxon>Dothideomycetidae</taxon>
        <taxon>Mycosphaerellales</taxon>
        <taxon>Mycosphaerellaceae</taxon>
        <taxon>Zasmidium</taxon>
    </lineage>
</organism>
<gene>
    <name evidence="5" type="ORF">M409DRAFT_20181</name>
</gene>
<proteinExistence type="predicted"/>
<keyword evidence="1" id="KW-0489">Methyltransferase</keyword>
<dbReference type="PROSITE" id="PS51683">
    <property type="entry name" value="SAM_OMT_II"/>
    <property type="match status" value="1"/>
</dbReference>
<dbReference type="PANTHER" id="PTHR43712">
    <property type="entry name" value="PUTATIVE (AFU_ORTHOLOGUE AFUA_4G14580)-RELATED"/>
    <property type="match status" value="1"/>
</dbReference>
<keyword evidence="2" id="KW-0808">Transferase</keyword>
<dbReference type="SUPFAM" id="SSF53335">
    <property type="entry name" value="S-adenosyl-L-methionine-dependent methyltransferases"/>
    <property type="match status" value="1"/>
</dbReference>
<evidence type="ECO:0000313" key="5">
    <source>
        <dbReference type="EMBL" id="KAF2169767.1"/>
    </source>
</evidence>
<dbReference type="GeneID" id="54558534"/>
<dbReference type="EMBL" id="ML993587">
    <property type="protein sequence ID" value="KAF2169767.1"/>
    <property type="molecule type" value="Genomic_DNA"/>
</dbReference>
<dbReference type="Gene3D" id="3.40.50.150">
    <property type="entry name" value="Vaccinia Virus protein VP39"/>
    <property type="match status" value="1"/>
</dbReference>
<dbReference type="GO" id="GO:0032259">
    <property type="term" value="P:methylation"/>
    <property type="evidence" value="ECO:0007669"/>
    <property type="project" value="UniProtKB-KW"/>
</dbReference>
<feature type="domain" description="O-methyltransferase C-terminal" evidence="4">
    <location>
        <begin position="195"/>
        <end position="398"/>
    </location>
</feature>
<name>A0A6A6CR57_ZASCE</name>
<dbReference type="GO" id="GO:0008171">
    <property type="term" value="F:O-methyltransferase activity"/>
    <property type="evidence" value="ECO:0007669"/>
    <property type="project" value="InterPro"/>
</dbReference>